<protein>
    <recommendedName>
        <fullName evidence="7 10">Ribulose-phosphate 3-epimerase</fullName>
        <ecNumber evidence="7 10">5.1.3.1</ecNumber>
    </recommendedName>
</protein>
<dbReference type="InterPro" id="IPR026019">
    <property type="entry name" value="Ribul_P_3_epim"/>
</dbReference>
<evidence type="ECO:0000256" key="14">
    <source>
        <dbReference type="PIRSR" id="PIRSR001461-3"/>
    </source>
</evidence>
<dbReference type="PATRIC" id="fig|1735161.3.peg.47"/>
<dbReference type="SUPFAM" id="SSF51366">
    <property type="entry name" value="Ribulose-phoshate binding barrel"/>
    <property type="match status" value="1"/>
</dbReference>
<comment type="catalytic activity">
    <reaction evidence="1 10 11">
        <text>D-ribulose 5-phosphate = D-xylulose 5-phosphate</text>
        <dbReference type="Rhea" id="RHEA:13677"/>
        <dbReference type="ChEBI" id="CHEBI:57737"/>
        <dbReference type="ChEBI" id="CHEBI:58121"/>
        <dbReference type="EC" id="5.1.3.1"/>
    </reaction>
</comment>
<evidence type="ECO:0000256" key="3">
    <source>
        <dbReference type="ARBA" id="ARBA00001941"/>
    </source>
</evidence>
<dbReference type="NCBIfam" id="NF004076">
    <property type="entry name" value="PRK05581.1-4"/>
    <property type="match status" value="1"/>
</dbReference>
<evidence type="ECO:0000256" key="13">
    <source>
        <dbReference type="PIRSR" id="PIRSR001461-2"/>
    </source>
</evidence>
<dbReference type="InterPro" id="IPR000056">
    <property type="entry name" value="Ribul_P_3_epim-like"/>
</dbReference>
<accession>A0A0S1SH52</accession>
<evidence type="ECO:0000313" key="16">
    <source>
        <dbReference type="Proteomes" id="UP000069135"/>
    </source>
</evidence>
<dbReference type="KEGG" id="prf:PeribacterA2_0047"/>
<evidence type="ECO:0000256" key="7">
    <source>
        <dbReference type="ARBA" id="ARBA00013188"/>
    </source>
</evidence>
<accession>A0A0S1SDC7</accession>
<keyword evidence="13" id="KW-0170">Cobalt</keyword>
<feature type="binding site" evidence="13">
    <location>
        <position position="65"/>
    </location>
    <ligand>
        <name>a divalent metal cation</name>
        <dbReference type="ChEBI" id="CHEBI:60240"/>
    </ligand>
</feature>
<accession>A0A0S1SSX9</accession>
<feature type="binding site" evidence="14">
    <location>
        <position position="175"/>
    </location>
    <ligand>
        <name>substrate</name>
    </ligand>
</feature>
<comment type="cofactor">
    <cofactor evidence="5">
        <name>Fe(2+)</name>
        <dbReference type="ChEBI" id="CHEBI:29033"/>
    </cofactor>
</comment>
<dbReference type="InterPro" id="IPR011060">
    <property type="entry name" value="RibuloseP-bd_barrel"/>
</dbReference>
<dbReference type="AlphaFoldDB" id="A0A0S1SM06"/>
<comment type="caution">
    <text evidence="10">Lacks conserved residue(s) required for the propagation of feature annotation.</text>
</comment>
<keyword evidence="8 10" id="KW-0479">Metal-binding</keyword>
<evidence type="ECO:0000313" key="15">
    <source>
        <dbReference type="EMBL" id="ALM12751.1"/>
    </source>
</evidence>
<dbReference type="GO" id="GO:0046872">
    <property type="term" value="F:metal ion binding"/>
    <property type="evidence" value="ECO:0007669"/>
    <property type="project" value="UniProtKB-UniRule"/>
</dbReference>
<dbReference type="Proteomes" id="UP000069135">
    <property type="component" value="Chromosome"/>
</dbReference>
<evidence type="ECO:0000256" key="4">
    <source>
        <dbReference type="ARBA" id="ARBA00001947"/>
    </source>
</evidence>
<dbReference type="GO" id="GO:0004750">
    <property type="term" value="F:D-ribulose-phosphate 3-epimerase activity"/>
    <property type="evidence" value="ECO:0007669"/>
    <property type="project" value="UniProtKB-UniRule"/>
</dbReference>
<feature type="binding site" evidence="10 14">
    <location>
        <begin position="144"/>
        <end position="147"/>
    </location>
    <ligand>
        <name>substrate</name>
    </ligand>
</feature>
<keyword evidence="9 10" id="KW-0413">Isomerase</keyword>
<dbReference type="PROSITE" id="PS01086">
    <property type="entry name" value="RIBUL_P_3_EPIMER_2"/>
    <property type="match status" value="1"/>
</dbReference>
<evidence type="ECO:0000256" key="11">
    <source>
        <dbReference type="PIRNR" id="PIRNR001461"/>
    </source>
</evidence>
<keyword evidence="13" id="KW-0862">Zinc</keyword>
<dbReference type="PIRSF" id="PIRSF001461">
    <property type="entry name" value="RPE"/>
    <property type="match status" value="1"/>
</dbReference>
<evidence type="ECO:0000256" key="2">
    <source>
        <dbReference type="ARBA" id="ARBA00001936"/>
    </source>
</evidence>
<comment type="cofactor">
    <cofactor evidence="10 13">
        <name>a divalent metal cation</name>
        <dbReference type="ChEBI" id="CHEBI:60240"/>
    </cofactor>
    <text evidence="10 13">Binds 1 divalent metal cation per subunit.</text>
</comment>
<dbReference type="NCBIfam" id="TIGR01163">
    <property type="entry name" value="rpe"/>
    <property type="match status" value="1"/>
</dbReference>
<dbReference type="CDD" id="cd00429">
    <property type="entry name" value="RPE"/>
    <property type="match status" value="1"/>
</dbReference>
<comment type="cofactor">
    <cofactor evidence="4">
        <name>Zn(2+)</name>
        <dbReference type="ChEBI" id="CHEBI:29105"/>
    </cofactor>
</comment>
<dbReference type="Pfam" id="PF00834">
    <property type="entry name" value="Ribul_P_3_epim"/>
    <property type="match status" value="1"/>
</dbReference>
<accession>A0A0S1SM06</accession>
<evidence type="ECO:0000256" key="8">
    <source>
        <dbReference type="ARBA" id="ARBA00022723"/>
    </source>
</evidence>
<dbReference type="EMBL" id="CP013065">
    <property type="protein sequence ID" value="ALM12751.1"/>
    <property type="molecule type" value="Genomic_DNA"/>
</dbReference>
<feature type="binding site" evidence="13">
    <location>
        <position position="173"/>
    </location>
    <ligand>
        <name>a divalent metal cation</name>
        <dbReference type="ChEBI" id="CHEBI:60240"/>
    </ligand>
</feature>
<evidence type="ECO:0000256" key="6">
    <source>
        <dbReference type="ARBA" id="ARBA00009541"/>
    </source>
</evidence>
<name>A0A0S1SM06_9BACT</name>
<feature type="binding site" evidence="13">
    <location>
        <position position="36"/>
    </location>
    <ligand>
        <name>a divalent metal cation</name>
        <dbReference type="ChEBI" id="CHEBI:60240"/>
    </ligand>
</feature>
<keyword evidence="10 11" id="KW-0119">Carbohydrate metabolism</keyword>
<evidence type="ECO:0000256" key="5">
    <source>
        <dbReference type="ARBA" id="ARBA00001954"/>
    </source>
</evidence>
<evidence type="ECO:0000256" key="12">
    <source>
        <dbReference type="PIRSR" id="PIRSR001461-1"/>
    </source>
</evidence>
<feature type="binding site" evidence="10">
    <location>
        <begin position="173"/>
        <end position="175"/>
    </location>
    <ligand>
        <name>substrate</name>
    </ligand>
</feature>
<dbReference type="GO" id="GO:0019323">
    <property type="term" value="P:pentose catabolic process"/>
    <property type="evidence" value="ECO:0007669"/>
    <property type="project" value="UniProtKB-UniRule"/>
</dbReference>
<reference evidence="16" key="1">
    <citation type="submission" date="2015-10" db="EMBL/GenBank/DDBJ databases">
        <title>Analysis of five complete genome sequences for members of the class Peribacteria in the recently recognized Peregrinibacteria bacterial phylum.</title>
        <authorList>
            <person name="Anantharaman K."/>
            <person name="Brown C.T."/>
            <person name="Burstein D."/>
            <person name="Castelle C.J."/>
            <person name="Probst A.J."/>
            <person name="Thomas B.C."/>
            <person name="Williams K.H."/>
            <person name="Banfield J.F."/>
        </authorList>
    </citation>
    <scope>NUCLEOTIDE SEQUENCE [LARGE SCALE GENOMIC DNA]</scope>
</reference>
<comment type="pathway">
    <text evidence="10">Carbohydrate degradation.</text>
</comment>
<dbReference type="HAMAP" id="MF_02227">
    <property type="entry name" value="RPE"/>
    <property type="match status" value="1"/>
</dbReference>
<comment type="function">
    <text evidence="10">Catalyzes the reversible epimerization of D-ribulose 5-phosphate to D-xylulose 5-phosphate.</text>
</comment>
<gene>
    <name evidence="10" type="primary">rpe</name>
    <name evidence="15" type="ORF">PeribacterD1_0047</name>
</gene>
<feature type="binding site" evidence="10 14">
    <location>
        <position position="10"/>
    </location>
    <ligand>
        <name>substrate</name>
    </ligand>
</feature>
<dbReference type="InterPro" id="IPR013785">
    <property type="entry name" value="Aldolase_TIM"/>
</dbReference>
<comment type="similarity">
    <text evidence="6 10 11">Belongs to the ribulose-phosphate 3-epimerase family.</text>
</comment>
<organism evidence="15 16">
    <name type="scientific">Candidatus Peribacter riflensis</name>
    <dbReference type="NCBI Taxonomy" id="1735162"/>
    <lineage>
        <taxon>Bacteria</taxon>
        <taxon>Candidatus Peregrinibacteriota</taxon>
        <taxon>Candidatus Peribacteria</taxon>
        <taxon>Candidatus Peribacterales</taxon>
        <taxon>Candidatus Peribacteraceae</taxon>
        <taxon>Candidatus Peribacter</taxon>
    </lineage>
</organism>
<dbReference type="PANTHER" id="PTHR11749">
    <property type="entry name" value="RIBULOSE-5-PHOSPHATE-3-EPIMERASE"/>
    <property type="match status" value="1"/>
</dbReference>
<dbReference type="EC" id="5.1.3.1" evidence="7 10"/>
<dbReference type="STRING" id="1735162.PeribacterB2_0047"/>
<dbReference type="GO" id="GO:0005737">
    <property type="term" value="C:cytoplasm"/>
    <property type="evidence" value="ECO:0007669"/>
    <property type="project" value="UniProtKB-ARBA"/>
</dbReference>
<reference evidence="15 16" key="2">
    <citation type="journal article" date="2016" name="PeerJ">
        <title>Analysis of five complete genome sequences for members of the class Peribacteria in the recently recognized Peregrinibacteria bacterial phylum.</title>
        <authorList>
            <person name="Anantharaman K."/>
            <person name="Brown C.T."/>
            <person name="Burstein D."/>
            <person name="Castelle C.J."/>
            <person name="Probst A.J."/>
            <person name="Thomas B.C."/>
            <person name="Williams K.H."/>
            <person name="Banfield J.F."/>
        </authorList>
    </citation>
    <scope>NUCLEOTIDE SEQUENCE [LARGE SCALE GENOMIC DNA]</scope>
    <source>
        <strain evidence="15">RIFOXYD1_FULL_PER-ii_59_16</strain>
    </source>
</reference>
<proteinExistence type="inferred from homology"/>
<accession>A0A0S1SQN2</accession>
<dbReference type="GO" id="GO:0006098">
    <property type="term" value="P:pentose-phosphate shunt"/>
    <property type="evidence" value="ECO:0007669"/>
    <property type="project" value="UniProtKB-UniRule"/>
</dbReference>
<dbReference type="FunFam" id="3.20.20.70:FF:000004">
    <property type="entry name" value="Ribulose-phosphate 3-epimerase"/>
    <property type="match status" value="1"/>
</dbReference>
<comment type="cofactor">
    <cofactor evidence="2">
        <name>Mn(2+)</name>
        <dbReference type="ChEBI" id="CHEBI:29035"/>
    </cofactor>
</comment>
<evidence type="ECO:0000256" key="10">
    <source>
        <dbReference type="HAMAP-Rule" id="MF_02227"/>
    </source>
</evidence>
<comment type="cofactor">
    <cofactor evidence="3">
        <name>Co(2+)</name>
        <dbReference type="ChEBI" id="CHEBI:48828"/>
    </cofactor>
</comment>
<evidence type="ECO:0000256" key="1">
    <source>
        <dbReference type="ARBA" id="ARBA00001782"/>
    </source>
</evidence>
<dbReference type="Gene3D" id="3.20.20.70">
    <property type="entry name" value="Aldolase class I"/>
    <property type="match status" value="1"/>
</dbReference>
<feature type="binding site" evidence="10 14">
    <location>
        <position position="65"/>
    </location>
    <ligand>
        <name>substrate</name>
    </ligand>
</feature>
<feature type="active site" description="Proton acceptor" evidence="10 12">
    <location>
        <position position="36"/>
    </location>
</feature>
<feature type="binding site" evidence="10 14">
    <location>
        <begin position="195"/>
        <end position="196"/>
    </location>
    <ligand>
        <name>substrate</name>
    </ligand>
</feature>
<feature type="active site" description="Proton donor" evidence="10 12">
    <location>
        <position position="173"/>
    </location>
</feature>
<sequence>MALSVLIAPSILSADRERLQEEIKSIEPYADWLQIDVMDGHFVPNVTFPFEVVQMIRTSLPLDIHLMVEDPASYAQKFLQLQPKNITFHAEAVQATDDRRALMQAIRKGGALAGIAINPPTSLGAIADVLGEVDLLLVMSVNPGFGGQAFIPSVLEKVEEARRRFPQLMIQMDGGIDERTAPQCIRAGANNLVAGSFIFRASDRAKAITSLRTAL</sequence>
<keyword evidence="13" id="KW-0464">Manganese</keyword>
<evidence type="ECO:0000256" key="9">
    <source>
        <dbReference type="ARBA" id="ARBA00023235"/>
    </source>
</evidence>